<keyword evidence="2" id="KW-1185">Reference proteome</keyword>
<organism evidence="1 2">
    <name type="scientific">Panicum virgatum</name>
    <name type="common">Blackwell switchgrass</name>
    <dbReference type="NCBI Taxonomy" id="38727"/>
    <lineage>
        <taxon>Eukaryota</taxon>
        <taxon>Viridiplantae</taxon>
        <taxon>Streptophyta</taxon>
        <taxon>Embryophyta</taxon>
        <taxon>Tracheophyta</taxon>
        <taxon>Spermatophyta</taxon>
        <taxon>Magnoliopsida</taxon>
        <taxon>Liliopsida</taxon>
        <taxon>Poales</taxon>
        <taxon>Poaceae</taxon>
        <taxon>PACMAD clade</taxon>
        <taxon>Panicoideae</taxon>
        <taxon>Panicodae</taxon>
        <taxon>Paniceae</taxon>
        <taxon>Panicinae</taxon>
        <taxon>Panicum</taxon>
        <taxon>Panicum sect. Hiantes</taxon>
    </lineage>
</organism>
<accession>A0A8T0P891</accession>
<evidence type="ECO:0000313" key="2">
    <source>
        <dbReference type="Proteomes" id="UP000823388"/>
    </source>
</evidence>
<comment type="caution">
    <text evidence="1">The sequence shown here is derived from an EMBL/GenBank/DDBJ whole genome shotgun (WGS) entry which is preliminary data.</text>
</comment>
<gene>
    <name evidence="1" type="ORF">PVAP13_8NG226801</name>
</gene>
<sequence length="117" mass="12784">MTMAMCACNGAKAVYKVSVHSKGKVVCLVVVCAGCKPAWALGLQGRSGDSTATTGYGGYSRCDGVGSLKRKQHNRWVTGIGFLQLCYWWVRRRRMAFAENTRELEGDTNVAFLEARG</sequence>
<evidence type="ECO:0000313" key="1">
    <source>
        <dbReference type="EMBL" id="KAG2557830.1"/>
    </source>
</evidence>
<reference evidence="1" key="1">
    <citation type="submission" date="2020-05" db="EMBL/GenBank/DDBJ databases">
        <title>WGS assembly of Panicum virgatum.</title>
        <authorList>
            <person name="Lovell J.T."/>
            <person name="Jenkins J."/>
            <person name="Shu S."/>
            <person name="Juenger T.E."/>
            <person name="Schmutz J."/>
        </authorList>
    </citation>
    <scope>NUCLEOTIDE SEQUENCE</scope>
    <source>
        <strain evidence="1">AP13</strain>
    </source>
</reference>
<protein>
    <submittedName>
        <fullName evidence="1">Uncharacterized protein</fullName>
    </submittedName>
</protein>
<proteinExistence type="predicted"/>
<dbReference type="Proteomes" id="UP000823388">
    <property type="component" value="Chromosome 8N"/>
</dbReference>
<dbReference type="AlphaFoldDB" id="A0A8T0P891"/>
<name>A0A8T0P891_PANVG</name>
<dbReference type="EMBL" id="CM029052">
    <property type="protein sequence ID" value="KAG2557830.1"/>
    <property type="molecule type" value="Genomic_DNA"/>
</dbReference>